<evidence type="ECO:0008006" key="4">
    <source>
        <dbReference type="Google" id="ProtNLM"/>
    </source>
</evidence>
<dbReference type="Proteomes" id="UP000679691">
    <property type="component" value="Unassembled WGS sequence"/>
</dbReference>
<evidence type="ECO:0000313" key="2">
    <source>
        <dbReference type="EMBL" id="MBP3942243.1"/>
    </source>
</evidence>
<dbReference type="InterPro" id="IPR008964">
    <property type="entry name" value="Invasin/intimin_cell_adhesion"/>
</dbReference>
<accession>A0A8T4H7B5</accession>
<dbReference type="EMBL" id="JAGKSB010000001">
    <property type="protein sequence ID" value="MBP3942243.1"/>
    <property type="molecule type" value="Genomic_DNA"/>
</dbReference>
<dbReference type="Gene3D" id="2.60.40.1080">
    <property type="match status" value="1"/>
</dbReference>
<protein>
    <recommendedName>
        <fullName evidence="4">BIG2 domain-containing protein</fullName>
    </recommendedName>
</protein>
<dbReference type="AlphaFoldDB" id="A0A8T4H7B5"/>
<evidence type="ECO:0000313" key="3">
    <source>
        <dbReference type="Proteomes" id="UP000679691"/>
    </source>
</evidence>
<gene>
    <name evidence="2" type="ORF">J5U18_01455</name>
</gene>
<reference evidence="2" key="1">
    <citation type="submission" date="2021-03" db="EMBL/GenBank/DDBJ databases">
        <authorList>
            <person name="Lu T."/>
            <person name="Wang Q."/>
            <person name="Han X."/>
        </authorList>
    </citation>
    <scope>NUCLEOTIDE SEQUENCE</scope>
    <source>
        <strain evidence="2">WQ 2009</strain>
    </source>
</reference>
<dbReference type="SUPFAM" id="SSF49373">
    <property type="entry name" value="Invasin/intimin cell-adhesion fragments"/>
    <property type="match status" value="1"/>
</dbReference>
<keyword evidence="1" id="KW-0732">Signal</keyword>
<comment type="caution">
    <text evidence="2">The sequence shown here is derived from an EMBL/GenBank/DDBJ whole genome shotgun (WGS) entry which is preliminary data.</text>
</comment>
<dbReference type="RefSeq" id="WP_353545724.1">
    <property type="nucleotide sequence ID" value="NZ_JAGKSB010000001.1"/>
</dbReference>
<feature type="signal peptide" evidence="1">
    <location>
        <begin position="1"/>
        <end position="21"/>
    </location>
</feature>
<organism evidence="2 3">
    <name type="scientific">Rhinopithecimicrobium faecis</name>
    <dbReference type="NCBI Taxonomy" id="2820698"/>
    <lineage>
        <taxon>Bacteria</taxon>
        <taxon>Pseudomonadati</taxon>
        <taxon>Bacteroidota</taxon>
        <taxon>Sphingobacteriia</taxon>
        <taxon>Sphingobacteriales</taxon>
        <taxon>Sphingobacteriaceae</taxon>
        <taxon>Rhinopithecimicrobium</taxon>
    </lineage>
</organism>
<evidence type="ECO:0000256" key="1">
    <source>
        <dbReference type="SAM" id="SignalP"/>
    </source>
</evidence>
<name>A0A8T4H7B5_9SPHI</name>
<keyword evidence="3" id="KW-1185">Reference proteome</keyword>
<proteinExistence type="predicted"/>
<feature type="chain" id="PRO_5035928795" description="BIG2 domain-containing protein" evidence="1">
    <location>
        <begin position="22"/>
        <end position="118"/>
    </location>
</feature>
<sequence>MTINFAIKASIVLAVSLLSLAACKKDLPPIKNNLTVREAVLSGGFMQIPVKIGTPLQINLAVNPGNIAVTEEATYTSKHPEIASYSKSGVITGLTIGVDTVIINTAGLQVWYMVNVSK</sequence>